<gene>
    <name evidence="8" type="ORF">K489DRAFT_358231</name>
</gene>
<dbReference type="InterPro" id="IPR020846">
    <property type="entry name" value="MFS_dom"/>
</dbReference>
<evidence type="ECO:0000256" key="5">
    <source>
        <dbReference type="SAM" id="Phobius"/>
    </source>
</evidence>
<dbReference type="RefSeq" id="XP_033459240.1">
    <property type="nucleotide sequence ID" value="XM_033602576.1"/>
</dbReference>
<dbReference type="Pfam" id="PF07690">
    <property type="entry name" value="MFS_1"/>
    <property type="match status" value="1"/>
</dbReference>
<reference evidence="8" key="2">
    <citation type="submission" date="2020-04" db="EMBL/GenBank/DDBJ databases">
        <authorList>
            <consortium name="NCBI Genome Project"/>
        </authorList>
    </citation>
    <scope>NUCLEOTIDE SEQUENCE</scope>
    <source>
        <strain evidence="8">CBS 342.82</strain>
    </source>
</reference>
<feature type="transmembrane region" description="Helical" evidence="5">
    <location>
        <begin position="457"/>
        <end position="484"/>
    </location>
</feature>
<dbReference type="Gene3D" id="1.20.1250.20">
    <property type="entry name" value="MFS general substrate transporter like domains"/>
    <property type="match status" value="1"/>
</dbReference>
<evidence type="ECO:0000256" key="2">
    <source>
        <dbReference type="ARBA" id="ARBA00022692"/>
    </source>
</evidence>
<feature type="transmembrane region" description="Helical" evidence="5">
    <location>
        <begin position="520"/>
        <end position="548"/>
    </location>
</feature>
<reference evidence="8" key="1">
    <citation type="submission" date="2020-01" db="EMBL/GenBank/DDBJ databases">
        <authorList>
            <consortium name="DOE Joint Genome Institute"/>
            <person name="Haridas S."/>
            <person name="Albert R."/>
            <person name="Binder M."/>
            <person name="Bloem J."/>
            <person name="Labutti K."/>
            <person name="Salamov A."/>
            <person name="Andreopoulos B."/>
            <person name="Baker S.E."/>
            <person name="Barry K."/>
            <person name="Bills G."/>
            <person name="Bluhm B.H."/>
            <person name="Cannon C."/>
            <person name="Castanera R."/>
            <person name="Culley D.E."/>
            <person name="Daum C."/>
            <person name="Ezra D."/>
            <person name="Gonzalez J.B."/>
            <person name="Henrissat B."/>
            <person name="Kuo A."/>
            <person name="Liang C."/>
            <person name="Lipzen A."/>
            <person name="Lutzoni F."/>
            <person name="Magnuson J."/>
            <person name="Mondo S."/>
            <person name="Nolan M."/>
            <person name="Ohm R."/>
            <person name="Pangilinan J."/>
            <person name="Park H.-J."/>
            <person name="Ramirez L."/>
            <person name="Alfaro M."/>
            <person name="Sun H."/>
            <person name="Tritt A."/>
            <person name="Yoshinaga Y."/>
            <person name="Zwiers L.-H."/>
            <person name="Turgeon B.G."/>
            <person name="Goodwin S.B."/>
            <person name="Spatafora J.W."/>
            <person name="Crous P.W."/>
            <person name="Grigoriev I.V."/>
        </authorList>
    </citation>
    <scope>NUCLEOTIDE SEQUENCE</scope>
    <source>
        <strain evidence="8">CBS 342.82</strain>
    </source>
</reference>
<name>A0A6J3M3Z4_9PEZI</name>
<feature type="domain" description="Major facilitator superfamily (MFS) profile" evidence="6">
    <location>
        <begin position="87"/>
        <end position="555"/>
    </location>
</feature>
<dbReference type="GO" id="GO:0022857">
    <property type="term" value="F:transmembrane transporter activity"/>
    <property type="evidence" value="ECO:0007669"/>
    <property type="project" value="InterPro"/>
</dbReference>
<feature type="transmembrane region" description="Helical" evidence="5">
    <location>
        <begin position="491"/>
        <end position="514"/>
    </location>
</feature>
<protein>
    <submittedName>
        <fullName evidence="8">Major facilitator superfamily transporter</fullName>
    </submittedName>
</protein>
<keyword evidence="4 5" id="KW-0472">Membrane</keyword>
<feature type="transmembrane region" description="Helical" evidence="5">
    <location>
        <begin position="84"/>
        <end position="111"/>
    </location>
</feature>
<feature type="transmembrane region" description="Helical" evidence="5">
    <location>
        <begin position="181"/>
        <end position="198"/>
    </location>
</feature>
<keyword evidence="7" id="KW-1185">Reference proteome</keyword>
<sequence>MAAMGLGAMDKNELARIETAEGSFQDRNSGQDENTFNLEHAATFQTTFDPVAEGKLYQDGQLIVMPAATRDPKDPMNLPLNRRILGVFCLSFFGALAASAEIILGACLPVFALEYAGIDPAKYILAITPFPIGFNPLATLNMFPNAAPIFEVYLLGALPLLMIGVCNLFFIPLAISMGRRPVLLITGLIALGGIVWAGESRSLQSHIAARCVQAVGAGTVESLIPFIIQDMIPVHQRNTWISAAFAAQGVIIIAVGFAAPTIIVHLSWRWVYFVTAIAGAVFLVGVFLFMPETRWPRTRAEMNGIPRDDANIEYTPRTWKLDLAVKVGKTDWKKGWNAFVDTLRVFFYPQVFFVTMFNGAMISSAFSASYVAAPALLTSPWAWNFLNLGYSLVAVLVAALLVGFVTGGLADVLANSVAKKRGTRVPENQLINLILPGILGILGTVLFGIAGNDPQKYHWIVFLLGLGFMAFGFLGTSAIGTVYVLECYPHLAGPALVSIASFRFIIAFLLTLYGVDFILWYGYAVTFAGIYGSIIAGFMLLLPLVYIYGPAWRRRWPATKYGDQ</sequence>
<proteinExistence type="predicted"/>
<reference evidence="8" key="3">
    <citation type="submission" date="2025-08" db="UniProtKB">
        <authorList>
            <consortium name="RefSeq"/>
        </authorList>
    </citation>
    <scope>IDENTIFICATION</scope>
    <source>
        <strain evidence="8">CBS 342.82</strain>
    </source>
</reference>
<dbReference type="GO" id="GO:0005886">
    <property type="term" value="C:plasma membrane"/>
    <property type="evidence" value="ECO:0007669"/>
    <property type="project" value="TreeGrafter"/>
</dbReference>
<dbReference type="PROSITE" id="PS50850">
    <property type="entry name" value="MFS"/>
    <property type="match status" value="1"/>
</dbReference>
<evidence type="ECO:0000313" key="7">
    <source>
        <dbReference type="Proteomes" id="UP000504637"/>
    </source>
</evidence>
<keyword evidence="3 5" id="KW-1133">Transmembrane helix</keyword>
<accession>A0A6J3M3Z4</accession>
<dbReference type="InterPro" id="IPR036259">
    <property type="entry name" value="MFS_trans_sf"/>
</dbReference>
<feature type="transmembrane region" description="Helical" evidence="5">
    <location>
        <begin position="152"/>
        <end position="175"/>
    </location>
</feature>
<dbReference type="PANTHER" id="PTHR23502">
    <property type="entry name" value="MAJOR FACILITATOR SUPERFAMILY"/>
    <property type="match status" value="1"/>
</dbReference>
<feature type="transmembrane region" description="Helical" evidence="5">
    <location>
        <begin position="351"/>
        <end position="372"/>
    </location>
</feature>
<dbReference type="InterPro" id="IPR011701">
    <property type="entry name" value="MFS"/>
</dbReference>
<keyword evidence="2 5" id="KW-0812">Transmembrane</keyword>
<feature type="transmembrane region" description="Helical" evidence="5">
    <location>
        <begin position="270"/>
        <end position="290"/>
    </location>
</feature>
<dbReference type="SUPFAM" id="SSF103473">
    <property type="entry name" value="MFS general substrate transporter"/>
    <property type="match status" value="1"/>
</dbReference>
<dbReference type="PANTHER" id="PTHR23502:SF164">
    <property type="entry name" value="MAJOR FACILITATOR SUPERFAMILY (MFS) PROFILE DOMAIN-CONTAINING PROTEIN"/>
    <property type="match status" value="1"/>
</dbReference>
<feature type="transmembrane region" description="Helical" evidence="5">
    <location>
        <begin position="392"/>
        <end position="418"/>
    </location>
</feature>
<evidence type="ECO:0000256" key="3">
    <source>
        <dbReference type="ARBA" id="ARBA00022989"/>
    </source>
</evidence>
<evidence type="ECO:0000256" key="1">
    <source>
        <dbReference type="ARBA" id="ARBA00004141"/>
    </source>
</evidence>
<feature type="transmembrane region" description="Helical" evidence="5">
    <location>
        <begin position="430"/>
        <end position="451"/>
    </location>
</feature>
<dbReference type="AlphaFoldDB" id="A0A6J3M3Z4"/>
<evidence type="ECO:0000256" key="4">
    <source>
        <dbReference type="ARBA" id="ARBA00023136"/>
    </source>
</evidence>
<dbReference type="GeneID" id="54360376"/>
<comment type="subcellular location">
    <subcellularLocation>
        <location evidence="1">Membrane</location>
        <topology evidence="1">Multi-pass membrane protein</topology>
    </subcellularLocation>
</comment>
<feature type="transmembrane region" description="Helical" evidence="5">
    <location>
        <begin position="240"/>
        <end position="264"/>
    </location>
</feature>
<evidence type="ECO:0000259" key="6">
    <source>
        <dbReference type="PROSITE" id="PS50850"/>
    </source>
</evidence>
<dbReference type="Proteomes" id="UP000504637">
    <property type="component" value="Unplaced"/>
</dbReference>
<organism evidence="8">
    <name type="scientific">Dissoconium aciculare CBS 342.82</name>
    <dbReference type="NCBI Taxonomy" id="1314786"/>
    <lineage>
        <taxon>Eukaryota</taxon>
        <taxon>Fungi</taxon>
        <taxon>Dikarya</taxon>
        <taxon>Ascomycota</taxon>
        <taxon>Pezizomycotina</taxon>
        <taxon>Dothideomycetes</taxon>
        <taxon>Dothideomycetidae</taxon>
        <taxon>Mycosphaerellales</taxon>
        <taxon>Dissoconiaceae</taxon>
        <taxon>Dissoconium</taxon>
    </lineage>
</organism>
<dbReference type="OrthoDB" id="268400at2759"/>
<evidence type="ECO:0000313" key="8">
    <source>
        <dbReference type="RefSeq" id="XP_033459240.1"/>
    </source>
</evidence>